<evidence type="ECO:0000256" key="1">
    <source>
        <dbReference type="ARBA" id="ARBA00001445"/>
    </source>
</evidence>
<evidence type="ECO:0000313" key="6">
    <source>
        <dbReference type="Proteomes" id="UP001202922"/>
    </source>
</evidence>
<dbReference type="InterPro" id="IPR012341">
    <property type="entry name" value="6hp_glycosidase-like_sf"/>
</dbReference>
<dbReference type="Gene3D" id="2.60.120.260">
    <property type="entry name" value="Galactose-binding domain-like"/>
    <property type="match status" value="1"/>
</dbReference>
<dbReference type="InterPro" id="IPR008928">
    <property type="entry name" value="6-hairpin_glycosidase_sf"/>
</dbReference>
<evidence type="ECO:0000313" key="5">
    <source>
        <dbReference type="EMBL" id="MCH6469080.1"/>
    </source>
</evidence>
<evidence type="ECO:0000256" key="2">
    <source>
        <dbReference type="ARBA" id="ARBA00012652"/>
    </source>
</evidence>
<dbReference type="Pfam" id="PF25788">
    <property type="entry name" value="Ig_Rha78A_N"/>
    <property type="match status" value="1"/>
</dbReference>
<organism evidence="5 6">
    <name type="scientific">Sinomonas terrae</name>
    <dbReference type="NCBI Taxonomy" id="2908838"/>
    <lineage>
        <taxon>Bacteria</taxon>
        <taxon>Bacillati</taxon>
        <taxon>Actinomycetota</taxon>
        <taxon>Actinomycetes</taxon>
        <taxon>Micrococcales</taxon>
        <taxon>Micrococcaceae</taxon>
        <taxon>Sinomonas</taxon>
    </lineage>
</organism>
<reference evidence="5 6" key="1">
    <citation type="submission" date="2022-03" db="EMBL/GenBank/DDBJ databases">
        <title>Sinomonas sp. isolated from a soil.</title>
        <authorList>
            <person name="Han J."/>
            <person name="Kim D.-U."/>
        </authorList>
    </citation>
    <scope>NUCLEOTIDE SEQUENCE [LARGE SCALE GENOMIC DNA]</scope>
    <source>
        <strain evidence="5 6">5-5</strain>
    </source>
</reference>
<dbReference type="InterPro" id="IPR013737">
    <property type="entry name" value="Bac_rhamnosid_N"/>
</dbReference>
<gene>
    <name evidence="5" type="ORF">L0M17_03600</name>
</gene>
<accession>A0ABS9TXJ1</accession>
<dbReference type="InterPro" id="IPR035396">
    <property type="entry name" value="Bac_rhamnosid6H"/>
</dbReference>
<name>A0ABS9TXJ1_9MICC</name>
<dbReference type="Proteomes" id="UP001202922">
    <property type="component" value="Unassembled WGS sequence"/>
</dbReference>
<proteinExistence type="predicted"/>
<comment type="catalytic activity">
    <reaction evidence="1">
        <text>Hydrolysis of terminal non-reducing alpha-L-rhamnose residues in alpha-L-rhamnosides.</text>
        <dbReference type="EC" id="3.2.1.40"/>
    </reaction>
</comment>
<dbReference type="SUPFAM" id="SSF48208">
    <property type="entry name" value="Six-hairpin glycosidases"/>
    <property type="match status" value="1"/>
</dbReference>
<evidence type="ECO:0000259" key="3">
    <source>
        <dbReference type="Pfam" id="PF08531"/>
    </source>
</evidence>
<dbReference type="EMBL" id="JAKZBV010000001">
    <property type="protein sequence ID" value="MCH6469080.1"/>
    <property type="molecule type" value="Genomic_DNA"/>
</dbReference>
<evidence type="ECO:0000259" key="4">
    <source>
        <dbReference type="Pfam" id="PF17389"/>
    </source>
</evidence>
<keyword evidence="6" id="KW-1185">Reference proteome</keyword>
<dbReference type="Gene3D" id="2.60.420.10">
    <property type="entry name" value="Maltose phosphorylase, domain 3"/>
    <property type="match status" value="1"/>
</dbReference>
<sequence length="1057" mass="113766">MPGEVALKPVRLRVEGVERCLTSGPSPRLSWQAEQVSPSYAVDPVAPAAVEPEVRSADGRLLWAPGPLPLPPHATTRVTVPASAALPPAAECRWRVRLQTGDGVWGPWSEEHAFGTGLRDEDWSAQWIGRRPGGRAPLRLAEDSLRWHGTPFLPIPAEASPEFVIEAELRPVLGAAGIAFHSDGPGTGLLLEVAGDGHVALRPLPAWEQPAQPTEWATAPLAEAYAPPSATATPTAAASARPGDGPWRRLRLEARLGRLAVAIDGHHVLGAPLPAATGPLLALHAAPRAEGALRSLTVSDPGGVTRFRYEPAQGLPGWPAETPFRQPDEWTLLRTEIELEGRVQRAVLYAAARHQAWVSVGGSEVLALSSFGYAGEDYYDAADVTEALIGAGPNPAIAVLSHWYGPGQGRAATEPGVIAELRVEYDDGRHVAYGTAPGWRVAEAPYAQAGYRNDEGDPIEHRLAEPPLGWDEPGFDDAAWSPALVLGPYPSEDFPAALHPRRAHVVEQRDEPVRWLEARDGTPVADFGTVRARQPRVVFDASGSARKTRLRAGYGLREDGRVDDSKNASQNTDMSFLTGPIQEAPAEEAPTVRGPVSFDARVHLGFRFLEFEGASPARVDAAVVHAAHPAAAVVDCSEPELTRVLRLLQDSALHGVQERFVDTPTREKGQFLADAANISYATMAAFGEREFTRQALREFMWSGRRYWGSAAERGRVNAVYPNGDGKRDIPDFSLMLPEWVEAYWLRTGDDAFVAELLPQLEETCGYALRSVAEDGPCAGLVRDLEGGSGPYLHGIVDWPAPNRFGYDMSTAARTTVNAQAFSALAATGRLCGVVGLERKEAALAERAELLADAMDRLLRVDGVFVDGLRPDGSSSPHASQHATVFPLAVGATRPEHIASDAERAASLGLRMGPMTWHRLLSALVEAGRVEDALGTVLDDPSRGPLAWLAKGATFAWESWELAEGSDHSQSHAWAAAAWPVLVEGIVGLRRVAPGRFEIRPPECRLDWVRAELPLDEGTLRIFWHRAKDGDDDAALTLECDLPPGTGLASPVSAQPSI</sequence>
<dbReference type="PANTHER" id="PTHR33307:SF6">
    <property type="entry name" value="ALPHA-RHAMNOSIDASE (EUROFUNG)-RELATED"/>
    <property type="match status" value="1"/>
</dbReference>
<dbReference type="EC" id="3.2.1.40" evidence="2"/>
<comment type="caution">
    <text evidence="5">The sequence shown here is derived from an EMBL/GenBank/DDBJ whole genome shotgun (WGS) entry which is preliminary data.</text>
</comment>
<dbReference type="InterPro" id="IPR013783">
    <property type="entry name" value="Ig-like_fold"/>
</dbReference>
<dbReference type="Pfam" id="PF08531">
    <property type="entry name" value="Bac_rhamnosid_N"/>
    <property type="match status" value="1"/>
</dbReference>
<dbReference type="RefSeq" id="WP_241051301.1">
    <property type="nucleotide sequence ID" value="NZ_JAKZBV010000001.1"/>
</dbReference>
<dbReference type="Gene3D" id="2.60.40.10">
    <property type="entry name" value="Immunoglobulins"/>
    <property type="match status" value="1"/>
</dbReference>
<dbReference type="Gene3D" id="1.50.10.10">
    <property type="match status" value="1"/>
</dbReference>
<dbReference type="Pfam" id="PF17389">
    <property type="entry name" value="Bac_rhamnosid6H"/>
    <property type="match status" value="1"/>
</dbReference>
<dbReference type="InterPro" id="IPR016007">
    <property type="entry name" value="Alpha_rhamnosid"/>
</dbReference>
<feature type="domain" description="Bacterial alpha-L-rhamnosidase N-terminal" evidence="3">
    <location>
        <begin position="343"/>
        <end position="515"/>
    </location>
</feature>
<feature type="domain" description="Alpha-L-rhamnosidase six-hairpin glycosidase" evidence="4">
    <location>
        <begin position="631"/>
        <end position="977"/>
    </location>
</feature>
<protein>
    <recommendedName>
        <fullName evidence="2">alpha-L-rhamnosidase</fullName>
        <ecNumber evidence="2">3.2.1.40</ecNumber>
    </recommendedName>
</protein>
<dbReference type="PANTHER" id="PTHR33307">
    <property type="entry name" value="ALPHA-RHAMNOSIDASE (EUROFUNG)"/>
    <property type="match status" value="1"/>
</dbReference>